<dbReference type="GO" id="GO:0046872">
    <property type="term" value="F:metal ion binding"/>
    <property type="evidence" value="ECO:0007669"/>
    <property type="project" value="UniProtKB-KW"/>
</dbReference>
<evidence type="ECO:0000313" key="8">
    <source>
        <dbReference type="Proteomes" id="UP000502699"/>
    </source>
</evidence>
<dbReference type="RefSeq" id="WP_166270054.1">
    <property type="nucleotide sequence ID" value="NZ_CP048029.1"/>
</dbReference>
<dbReference type="AlphaFoldDB" id="A0A6G7VBN7"/>
<evidence type="ECO:0000256" key="3">
    <source>
        <dbReference type="ARBA" id="ARBA00022801"/>
    </source>
</evidence>
<accession>A0A6G7VBN7</accession>
<comment type="similarity">
    <text evidence="1 6">Belongs to the polypeptide deformylase family.</text>
</comment>
<dbReference type="EC" id="3.5.1.88" evidence="6"/>
<dbReference type="Gene3D" id="3.90.45.10">
    <property type="entry name" value="Peptide deformylase"/>
    <property type="match status" value="1"/>
</dbReference>
<sequence>MALREILTFPDPRLRKKAQPVKQVDDGIRRLVDDMLETMYAAPGIGLAATQIDVQLQVVVIDVSETHDQPLCLINPRILAREGTTQREEGCLSVPGFYEPVARAERVTVEALDREGQTFRFEADGLLAICIQHELDHLDGKLFVDHISLLKRQRIRHKLEKQRKERQASALAQASAAQRRQAI</sequence>
<dbReference type="NCBIfam" id="TIGR00079">
    <property type="entry name" value="pept_deformyl"/>
    <property type="match status" value="1"/>
</dbReference>
<dbReference type="InterPro" id="IPR023635">
    <property type="entry name" value="Peptide_deformylase"/>
</dbReference>
<comment type="function">
    <text evidence="6">Removes the formyl group from the N-terminal Met of newly synthesized proteins. Requires at least a dipeptide for an efficient rate of reaction. N-terminal L-methionine is a prerequisite for activity but the enzyme has broad specificity at other positions.</text>
</comment>
<dbReference type="SUPFAM" id="SSF56420">
    <property type="entry name" value="Peptide deformylase"/>
    <property type="match status" value="1"/>
</dbReference>
<feature type="active site" evidence="6">
    <location>
        <position position="134"/>
    </location>
</feature>
<dbReference type="PIRSF" id="PIRSF004749">
    <property type="entry name" value="Pep_def"/>
    <property type="match status" value="1"/>
</dbReference>
<keyword evidence="3 6" id="KW-0378">Hydrolase</keyword>
<evidence type="ECO:0000256" key="5">
    <source>
        <dbReference type="ARBA" id="ARBA00023004"/>
    </source>
</evidence>
<dbReference type="NCBIfam" id="NF001159">
    <property type="entry name" value="PRK00150.1-3"/>
    <property type="match status" value="1"/>
</dbReference>
<feature type="binding site" evidence="6">
    <location>
        <position position="133"/>
    </location>
    <ligand>
        <name>Fe cation</name>
        <dbReference type="ChEBI" id="CHEBI:24875"/>
    </ligand>
</feature>
<dbReference type="KEGG" id="cjap:GWK36_03960"/>
<dbReference type="FunFam" id="3.90.45.10:FF:000001">
    <property type="entry name" value="Peptide deformylase"/>
    <property type="match status" value="1"/>
</dbReference>
<keyword evidence="5 6" id="KW-0408">Iron</keyword>
<dbReference type="PANTHER" id="PTHR10458">
    <property type="entry name" value="PEPTIDE DEFORMYLASE"/>
    <property type="match status" value="1"/>
</dbReference>
<comment type="cofactor">
    <cofactor evidence="6">
        <name>Fe(2+)</name>
        <dbReference type="ChEBI" id="CHEBI:29033"/>
    </cofactor>
    <text evidence="6">Binds 1 Fe(2+) ion.</text>
</comment>
<feature type="binding site" evidence="6">
    <location>
        <position position="137"/>
    </location>
    <ligand>
        <name>Fe cation</name>
        <dbReference type="ChEBI" id="CHEBI:24875"/>
    </ligand>
</feature>
<name>A0A6G7VBN7_9GAMM</name>
<feature type="binding site" evidence="6">
    <location>
        <position position="91"/>
    </location>
    <ligand>
        <name>Fe cation</name>
        <dbReference type="ChEBI" id="CHEBI:24875"/>
    </ligand>
</feature>
<dbReference type="EMBL" id="CP048029">
    <property type="protein sequence ID" value="QIK37286.1"/>
    <property type="molecule type" value="Genomic_DNA"/>
</dbReference>
<keyword evidence="2 6" id="KW-0479">Metal-binding</keyword>
<evidence type="ECO:0000256" key="2">
    <source>
        <dbReference type="ARBA" id="ARBA00022723"/>
    </source>
</evidence>
<organism evidence="7 8">
    <name type="scientific">Caldichromatium japonicum</name>
    <dbReference type="NCBI Taxonomy" id="2699430"/>
    <lineage>
        <taxon>Bacteria</taxon>
        <taxon>Pseudomonadati</taxon>
        <taxon>Pseudomonadota</taxon>
        <taxon>Gammaproteobacteria</taxon>
        <taxon>Chromatiales</taxon>
        <taxon>Chromatiaceae</taxon>
        <taxon>Caldichromatium</taxon>
    </lineage>
</organism>
<dbReference type="Proteomes" id="UP000502699">
    <property type="component" value="Chromosome"/>
</dbReference>
<proteinExistence type="inferred from homology"/>
<evidence type="ECO:0000256" key="6">
    <source>
        <dbReference type="HAMAP-Rule" id="MF_00163"/>
    </source>
</evidence>
<dbReference type="CDD" id="cd00487">
    <property type="entry name" value="Pep_deformylase"/>
    <property type="match status" value="1"/>
</dbReference>
<dbReference type="GO" id="GO:0006412">
    <property type="term" value="P:translation"/>
    <property type="evidence" value="ECO:0007669"/>
    <property type="project" value="UniProtKB-UniRule"/>
</dbReference>
<gene>
    <name evidence="6" type="primary">def</name>
    <name evidence="7" type="ORF">GWK36_03960</name>
</gene>
<evidence type="ECO:0000256" key="1">
    <source>
        <dbReference type="ARBA" id="ARBA00010759"/>
    </source>
</evidence>
<comment type="catalytic activity">
    <reaction evidence="6">
        <text>N-terminal N-formyl-L-methionyl-[peptide] + H2O = N-terminal L-methionyl-[peptide] + formate</text>
        <dbReference type="Rhea" id="RHEA:24420"/>
        <dbReference type="Rhea" id="RHEA-COMP:10639"/>
        <dbReference type="Rhea" id="RHEA-COMP:10640"/>
        <dbReference type="ChEBI" id="CHEBI:15377"/>
        <dbReference type="ChEBI" id="CHEBI:15740"/>
        <dbReference type="ChEBI" id="CHEBI:49298"/>
        <dbReference type="ChEBI" id="CHEBI:64731"/>
        <dbReference type="EC" id="3.5.1.88"/>
    </reaction>
</comment>
<evidence type="ECO:0000256" key="4">
    <source>
        <dbReference type="ARBA" id="ARBA00022917"/>
    </source>
</evidence>
<dbReference type="InterPro" id="IPR036821">
    <property type="entry name" value="Peptide_deformylase_sf"/>
</dbReference>
<keyword evidence="8" id="KW-1185">Reference proteome</keyword>
<dbReference type="Pfam" id="PF01327">
    <property type="entry name" value="Pep_deformylase"/>
    <property type="match status" value="1"/>
</dbReference>
<protein>
    <recommendedName>
        <fullName evidence="6">Peptide deformylase</fullName>
        <shortName evidence="6">PDF</shortName>
        <ecNumber evidence="6">3.5.1.88</ecNumber>
    </recommendedName>
    <alternativeName>
        <fullName evidence="6">Polypeptide deformylase</fullName>
    </alternativeName>
</protein>
<dbReference type="PANTHER" id="PTHR10458:SF22">
    <property type="entry name" value="PEPTIDE DEFORMYLASE"/>
    <property type="match status" value="1"/>
</dbReference>
<keyword evidence="4 6" id="KW-0648">Protein biosynthesis</keyword>
<evidence type="ECO:0000313" key="7">
    <source>
        <dbReference type="EMBL" id="QIK37286.1"/>
    </source>
</evidence>
<reference evidence="8" key="1">
    <citation type="submission" date="2020-01" db="EMBL/GenBank/DDBJ databases">
        <title>Caldichromatium gen. nov., sp. nov., a thermophilic purple sulfur bacterium member of the family Chromatiaceae isolated from Nakabusa hot spring, Japan.</title>
        <authorList>
            <person name="Saini M.K."/>
            <person name="Hanada S."/>
            <person name="Tank M."/>
        </authorList>
    </citation>
    <scope>NUCLEOTIDE SEQUENCE [LARGE SCALE GENOMIC DNA]</scope>
    <source>
        <strain evidence="8">No.7</strain>
    </source>
</reference>
<dbReference type="GO" id="GO:0042586">
    <property type="term" value="F:peptide deformylase activity"/>
    <property type="evidence" value="ECO:0007669"/>
    <property type="project" value="UniProtKB-UniRule"/>
</dbReference>
<dbReference type="HAMAP" id="MF_00163">
    <property type="entry name" value="Pep_deformylase"/>
    <property type="match status" value="1"/>
</dbReference>
<dbReference type="PRINTS" id="PR01576">
    <property type="entry name" value="PDEFORMYLASE"/>
</dbReference>